<name>A0A815WM15_9BILA</name>
<dbReference type="AlphaFoldDB" id="A0A815WM15"/>
<comment type="caution">
    <text evidence="2">The sequence shown here is derived from an EMBL/GenBank/DDBJ whole genome shotgun (WGS) entry which is preliminary data.</text>
</comment>
<dbReference type="OrthoDB" id="10255488at2759"/>
<reference evidence="2" key="1">
    <citation type="submission" date="2021-02" db="EMBL/GenBank/DDBJ databases">
        <authorList>
            <person name="Nowell W R."/>
        </authorList>
    </citation>
    <scope>NUCLEOTIDE SEQUENCE</scope>
</reference>
<feature type="non-terminal residue" evidence="2">
    <location>
        <position position="102"/>
    </location>
</feature>
<dbReference type="EMBL" id="CAJNOQ010026923">
    <property type="protein sequence ID" value="CAF1549515.1"/>
    <property type="molecule type" value="Genomic_DNA"/>
</dbReference>
<organism evidence="2 4">
    <name type="scientific">Didymodactylos carnosus</name>
    <dbReference type="NCBI Taxonomy" id="1234261"/>
    <lineage>
        <taxon>Eukaryota</taxon>
        <taxon>Metazoa</taxon>
        <taxon>Spiralia</taxon>
        <taxon>Gnathifera</taxon>
        <taxon>Rotifera</taxon>
        <taxon>Eurotatoria</taxon>
        <taxon>Bdelloidea</taxon>
        <taxon>Philodinida</taxon>
        <taxon>Philodinidae</taxon>
        <taxon>Didymodactylos</taxon>
    </lineage>
</organism>
<dbReference type="EMBL" id="CAJOBC010092594">
    <property type="protein sequence ID" value="CAF4410422.1"/>
    <property type="molecule type" value="Genomic_DNA"/>
</dbReference>
<evidence type="ECO:0000313" key="3">
    <source>
        <dbReference type="EMBL" id="CAF4410422.1"/>
    </source>
</evidence>
<dbReference type="Proteomes" id="UP000681722">
    <property type="component" value="Unassembled WGS sequence"/>
</dbReference>
<dbReference type="Proteomes" id="UP000663829">
    <property type="component" value="Unassembled WGS sequence"/>
</dbReference>
<proteinExistence type="predicted"/>
<feature type="region of interest" description="Disordered" evidence="1">
    <location>
        <begin position="1"/>
        <end position="21"/>
    </location>
</feature>
<sequence length="102" mass="11416">MTSATATACGKRKNPFSDNKSKVAKQINLGDSVHAEQNRHSASLLTNQVRIFAMRRPKPECLKSENWLVYNVTSTTAEKWCLEFSPFLLGPIELYPNSKDGT</sequence>
<accession>A0A815WM15</accession>
<evidence type="ECO:0000256" key="1">
    <source>
        <dbReference type="SAM" id="MobiDB-lite"/>
    </source>
</evidence>
<evidence type="ECO:0000313" key="2">
    <source>
        <dbReference type="EMBL" id="CAF1549515.1"/>
    </source>
</evidence>
<keyword evidence="4" id="KW-1185">Reference proteome</keyword>
<protein>
    <submittedName>
        <fullName evidence="2">Uncharacterized protein</fullName>
    </submittedName>
</protein>
<gene>
    <name evidence="2" type="ORF">GPM918_LOCUS39116</name>
    <name evidence="3" type="ORF">SRO942_LOCUS39971</name>
</gene>
<evidence type="ECO:0000313" key="4">
    <source>
        <dbReference type="Proteomes" id="UP000663829"/>
    </source>
</evidence>